<dbReference type="InterPro" id="IPR053025">
    <property type="entry name" value="Mito_ATP_Synthase-Asso"/>
</dbReference>
<dbReference type="PRINTS" id="PR00625">
    <property type="entry name" value="JDOMAIN"/>
</dbReference>
<dbReference type="RefSeq" id="XP_017774436.1">
    <property type="nucleotide sequence ID" value="XM_017918947.1"/>
</dbReference>
<accession>A0ABM1MIN7</accession>
<dbReference type="CDD" id="cd06257">
    <property type="entry name" value="DnaJ"/>
    <property type="match status" value="1"/>
</dbReference>
<dbReference type="GeneID" id="108561137"/>
<proteinExistence type="predicted"/>
<evidence type="ECO:0000313" key="5">
    <source>
        <dbReference type="RefSeq" id="XP_017774434.1"/>
    </source>
</evidence>
<feature type="domain" description="J" evidence="3">
    <location>
        <begin position="35"/>
        <end position="100"/>
    </location>
</feature>
<feature type="region of interest" description="Disordered" evidence="1">
    <location>
        <begin position="103"/>
        <end position="144"/>
    </location>
</feature>
<dbReference type="SUPFAM" id="SSF46565">
    <property type="entry name" value="Chaperone J-domain"/>
    <property type="match status" value="1"/>
</dbReference>
<evidence type="ECO:0000256" key="2">
    <source>
        <dbReference type="SAM" id="Phobius"/>
    </source>
</evidence>
<evidence type="ECO:0000313" key="4">
    <source>
        <dbReference type="Proteomes" id="UP000695000"/>
    </source>
</evidence>
<dbReference type="SMART" id="SM00271">
    <property type="entry name" value="DnaJ"/>
    <property type="match status" value="1"/>
</dbReference>
<dbReference type="InterPro" id="IPR001623">
    <property type="entry name" value="DnaJ_domain"/>
</dbReference>
<name>A0ABM1MIN7_NICVS</name>
<dbReference type="PANTHER" id="PTHR44873">
    <property type="entry name" value="DNAJ HOMOLOG SUBFAMILY C MEMBER 30, MITOCHONDRIAL"/>
    <property type="match status" value="1"/>
</dbReference>
<protein>
    <submittedName>
        <fullName evidence="5 6">DnaJ homolog subfamily C member 30-like</fullName>
    </submittedName>
</protein>
<keyword evidence="2" id="KW-0472">Membrane</keyword>
<keyword evidence="4" id="KW-1185">Reference proteome</keyword>
<dbReference type="Gene3D" id="1.10.287.110">
    <property type="entry name" value="DnaJ domain"/>
    <property type="match status" value="1"/>
</dbReference>
<dbReference type="Proteomes" id="UP000695000">
    <property type="component" value="Unplaced"/>
</dbReference>
<feature type="transmembrane region" description="Helical" evidence="2">
    <location>
        <begin position="187"/>
        <end position="203"/>
    </location>
</feature>
<keyword evidence="2" id="KW-1133">Transmembrane helix</keyword>
<organism evidence="4 7">
    <name type="scientific">Nicrophorus vespilloides</name>
    <name type="common">Boreal carrion beetle</name>
    <dbReference type="NCBI Taxonomy" id="110193"/>
    <lineage>
        <taxon>Eukaryota</taxon>
        <taxon>Metazoa</taxon>
        <taxon>Ecdysozoa</taxon>
        <taxon>Arthropoda</taxon>
        <taxon>Hexapoda</taxon>
        <taxon>Insecta</taxon>
        <taxon>Pterygota</taxon>
        <taxon>Neoptera</taxon>
        <taxon>Endopterygota</taxon>
        <taxon>Coleoptera</taxon>
        <taxon>Polyphaga</taxon>
        <taxon>Staphyliniformia</taxon>
        <taxon>Silphidae</taxon>
        <taxon>Nicrophorinae</taxon>
        <taxon>Nicrophorus</taxon>
    </lineage>
</organism>
<sequence length="227" mass="26402">MKCVKLLGNNLTYKYIASSLFSRGIRTSNACLQQNHYDALEISPKATQADVKSAYYKLSKVYHPDRNKNSEEAHHKFRAISEAYEVLGNVRLRRLYDKGVHHISANSRPQPAYEEPEDDPTTRFYRSREHRHKPPPPTGRTPIYDFDEWTKAHYGATFQKDRMRRKHTEYKRVAEVEDSNNAKRDRFLIGMGAALIIMFYIVSEFGNADKVTYQRGGNEIPSDLNRK</sequence>
<evidence type="ECO:0000256" key="1">
    <source>
        <dbReference type="SAM" id="MobiDB-lite"/>
    </source>
</evidence>
<gene>
    <name evidence="5 6 7" type="primary">LOC108561137</name>
</gene>
<dbReference type="Pfam" id="PF00226">
    <property type="entry name" value="DnaJ"/>
    <property type="match status" value="1"/>
</dbReference>
<dbReference type="PROSITE" id="PS00636">
    <property type="entry name" value="DNAJ_1"/>
    <property type="match status" value="1"/>
</dbReference>
<dbReference type="RefSeq" id="XP_017774434.1">
    <property type="nucleotide sequence ID" value="XM_017918945.1"/>
</dbReference>
<evidence type="ECO:0000313" key="6">
    <source>
        <dbReference type="RefSeq" id="XP_017774436.1"/>
    </source>
</evidence>
<evidence type="ECO:0000259" key="3">
    <source>
        <dbReference type="PROSITE" id="PS50076"/>
    </source>
</evidence>
<keyword evidence="2" id="KW-0812">Transmembrane</keyword>
<dbReference type="PROSITE" id="PS50076">
    <property type="entry name" value="DNAJ_2"/>
    <property type="match status" value="1"/>
</dbReference>
<dbReference type="PANTHER" id="PTHR44873:SF1">
    <property type="entry name" value="DNAJ HOMOLOG SUBFAMILY C MEMBER 30, MITOCHONDRIAL"/>
    <property type="match status" value="1"/>
</dbReference>
<evidence type="ECO:0000313" key="7">
    <source>
        <dbReference type="RefSeq" id="XP_017774437.1"/>
    </source>
</evidence>
<dbReference type="InterPro" id="IPR018253">
    <property type="entry name" value="DnaJ_domain_CS"/>
</dbReference>
<reference evidence="5 6" key="1">
    <citation type="submission" date="2025-05" db="UniProtKB">
        <authorList>
            <consortium name="RefSeq"/>
        </authorList>
    </citation>
    <scope>IDENTIFICATION</scope>
    <source>
        <tissue evidence="5 6">Whole Larva</tissue>
    </source>
</reference>
<dbReference type="RefSeq" id="XP_017774437.1">
    <property type="nucleotide sequence ID" value="XM_017918948.1"/>
</dbReference>
<dbReference type="InterPro" id="IPR036869">
    <property type="entry name" value="J_dom_sf"/>
</dbReference>